<dbReference type="InterPro" id="IPR006145">
    <property type="entry name" value="PsdUridine_synth_RsuA/RluA"/>
</dbReference>
<evidence type="ECO:0000256" key="1">
    <source>
        <dbReference type="PROSITE-ProRule" id="PRU00182"/>
    </source>
</evidence>
<organism evidence="4 5">
    <name type="scientific">Bathycoccus prasinos</name>
    <dbReference type="NCBI Taxonomy" id="41875"/>
    <lineage>
        <taxon>Eukaryota</taxon>
        <taxon>Viridiplantae</taxon>
        <taxon>Chlorophyta</taxon>
        <taxon>Mamiellophyceae</taxon>
        <taxon>Mamiellales</taxon>
        <taxon>Bathycoccaceae</taxon>
        <taxon>Bathycoccus</taxon>
    </lineage>
</organism>
<dbReference type="GeneID" id="19010887"/>
<feature type="compositionally biased region" description="Low complexity" evidence="2">
    <location>
        <begin position="187"/>
        <end position="203"/>
    </location>
</feature>
<dbReference type="Pfam" id="PF00849">
    <property type="entry name" value="PseudoU_synth_2"/>
    <property type="match status" value="1"/>
</dbReference>
<dbReference type="KEGG" id="bpg:Bathy17g01310"/>
<dbReference type="EMBL" id="FO082262">
    <property type="protein sequence ID" value="CCO20553.1"/>
    <property type="molecule type" value="Genomic_DNA"/>
</dbReference>
<dbReference type="Proteomes" id="UP000198341">
    <property type="component" value="Chromosome 17"/>
</dbReference>
<evidence type="ECO:0000259" key="3">
    <source>
        <dbReference type="Pfam" id="PF00849"/>
    </source>
</evidence>
<dbReference type="GO" id="GO:0003723">
    <property type="term" value="F:RNA binding"/>
    <property type="evidence" value="ECO:0007669"/>
    <property type="project" value="UniProtKB-KW"/>
</dbReference>
<feature type="region of interest" description="Disordered" evidence="2">
    <location>
        <begin position="181"/>
        <end position="204"/>
    </location>
</feature>
<dbReference type="STRING" id="41875.K8FDK4"/>
<dbReference type="eggNOG" id="KOG1919">
    <property type="taxonomic scope" value="Eukaryota"/>
</dbReference>
<keyword evidence="1" id="KW-0694">RNA-binding</keyword>
<evidence type="ECO:0000256" key="2">
    <source>
        <dbReference type="SAM" id="MobiDB-lite"/>
    </source>
</evidence>
<dbReference type="CDD" id="cd02869">
    <property type="entry name" value="PseudoU_synth_RluA_like"/>
    <property type="match status" value="1"/>
</dbReference>
<dbReference type="GO" id="GO:0009982">
    <property type="term" value="F:pseudouridine synthase activity"/>
    <property type="evidence" value="ECO:0007669"/>
    <property type="project" value="InterPro"/>
</dbReference>
<name>K8FDK4_9CHLO</name>
<evidence type="ECO:0000313" key="4">
    <source>
        <dbReference type="EMBL" id="CCO20553.1"/>
    </source>
</evidence>
<proteinExistence type="predicted"/>
<dbReference type="AlphaFoldDB" id="K8FDK4"/>
<keyword evidence="5" id="KW-1185">Reference proteome</keyword>
<evidence type="ECO:0000313" key="5">
    <source>
        <dbReference type="Proteomes" id="UP000198341"/>
    </source>
</evidence>
<sequence>MRKPTTLTASSSKKKSDTSAFKTVASKTVSRWEVFGIDDDANETSTSETAMKSSMRIADVLVRAFPERFPTKTAAKKAIRRGEVTVNEAKADVEFEVLKEWFESNEEGEEEGTTITIEIQARMNANFGAGDAASSSRLLSREDMPKEIREGDNATTVAYEDEECVIVRKSFGIPTLKTKMSGNAARSKNSNNDNNNNNSSSNSELEGWSLDRVLPYIAAPAVNVEGALHRPRPVHRLDSLTGGLVVCAKTRRALKVLSEAFRDRTARKRYRAVLIEYTNAHGGLGKRKINEKRGTITSNDMGPKRNQYAETEFTICDETGEDDENTVTKVLIDFHPKTGRTHQLRKHAEKELNMPILGDDRYGGKAHCDNAKNYRPKLHLFAAEITLPPEAVPWRNDAGGGGGGGGGEALNVRVSEPAFFRKSMDATDVWNASTFVATD</sequence>
<feature type="domain" description="Pseudouridine synthase RsuA/RluA-like" evidence="3">
    <location>
        <begin position="229"/>
        <end position="349"/>
    </location>
</feature>
<dbReference type="GO" id="GO:0001522">
    <property type="term" value="P:pseudouridine synthesis"/>
    <property type="evidence" value="ECO:0007669"/>
    <property type="project" value="InterPro"/>
</dbReference>
<accession>K8FDK4</accession>
<dbReference type="OrthoDB" id="424794at2759"/>
<dbReference type="RefSeq" id="XP_007508449.1">
    <property type="nucleotide sequence ID" value="XM_007508387.1"/>
</dbReference>
<dbReference type="InterPro" id="IPR020103">
    <property type="entry name" value="PsdUridine_synth_cat_dom_sf"/>
</dbReference>
<dbReference type="InterPro" id="IPR050188">
    <property type="entry name" value="RluA_PseudoU_synthase"/>
</dbReference>
<reference evidence="4 5" key="1">
    <citation type="submission" date="2011-10" db="EMBL/GenBank/DDBJ databases">
        <authorList>
            <person name="Genoscope - CEA"/>
        </authorList>
    </citation>
    <scope>NUCLEOTIDE SEQUENCE [LARGE SCALE GENOMIC DNA]</scope>
    <source>
        <strain evidence="4 5">RCC 1105</strain>
    </source>
</reference>
<dbReference type="SUPFAM" id="SSF55120">
    <property type="entry name" value="Pseudouridine synthase"/>
    <property type="match status" value="1"/>
</dbReference>
<dbReference type="PROSITE" id="PS50889">
    <property type="entry name" value="S4"/>
    <property type="match status" value="1"/>
</dbReference>
<dbReference type="PANTHER" id="PTHR21600">
    <property type="entry name" value="MITOCHONDRIAL RNA PSEUDOURIDINE SYNTHASE"/>
    <property type="match status" value="1"/>
</dbReference>
<gene>
    <name evidence="4" type="ordered locus">Bathy17g01310</name>
</gene>
<dbReference type="Gene3D" id="3.30.2350.10">
    <property type="entry name" value="Pseudouridine synthase"/>
    <property type="match status" value="1"/>
</dbReference>
<protein>
    <recommendedName>
        <fullName evidence="3">Pseudouridine synthase RsuA/RluA-like domain-containing protein</fullName>
    </recommendedName>
</protein>